<dbReference type="Proteomes" id="UP000664032">
    <property type="component" value="Unassembled WGS sequence"/>
</dbReference>
<protein>
    <submittedName>
        <fullName evidence="1">Uncharacterized protein</fullName>
    </submittedName>
</protein>
<keyword evidence="2" id="KW-1185">Reference proteome</keyword>
<evidence type="ECO:0000313" key="1">
    <source>
        <dbReference type="EMBL" id="KAH9477061.1"/>
    </source>
</evidence>
<name>A0ACB8GNC6_PSICU</name>
<reference evidence="1" key="1">
    <citation type="submission" date="2021-10" db="EMBL/GenBank/DDBJ databases">
        <title>Psilocybe cubensis genome.</title>
        <authorList>
            <person name="Mckernan K.J."/>
            <person name="Crawford S."/>
            <person name="Trippe A."/>
            <person name="Kane L.T."/>
            <person name="Mclaughlin S."/>
        </authorList>
    </citation>
    <scope>NUCLEOTIDE SEQUENCE</scope>
    <source>
        <strain evidence="1">MGC-MH-2018</strain>
    </source>
</reference>
<sequence>MSTPEIPSISQRDVARYERIQGYIHTSALSVLLYDFTLTFGAEVHFIWRRPKTLSSYLYFLQRLLVVLAFIPTIDLLLNADIRPQNGFERFAMPTFTVDYADLNVSRRCPSDVVENIATVVLVANEFFINFYLSLRICALYKQSRYVIAFATVSAVIAILIPCMLIHYQLSFLKQSSHFSAGAYADTMLPSISIIMMTRLVLNLHETADGDIGSYPSKISSLHFQASNFDDN</sequence>
<organism evidence="1 2">
    <name type="scientific">Psilocybe cubensis</name>
    <name type="common">Psychedelic mushroom</name>
    <name type="synonym">Stropharia cubensis</name>
    <dbReference type="NCBI Taxonomy" id="181762"/>
    <lineage>
        <taxon>Eukaryota</taxon>
        <taxon>Fungi</taxon>
        <taxon>Dikarya</taxon>
        <taxon>Basidiomycota</taxon>
        <taxon>Agaricomycotina</taxon>
        <taxon>Agaricomycetes</taxon>
        <taxon>Agaricomycetidae</taxon>
        <taxon>Agaricales</taxon>
        <taxon>Agaricineae</taxon>
        <taxon>Strophariaceae</taxon>
        <taxon>Psilocybe</taxon>
    </lineage>
</organism>
<accession>A0ACB8GNC6</accession>
<dbReference type="EMBL" id="JAFIQS020000010">
    <property type="protein sequence ID" value="KAH9477061.1"/>
    <property type="molecule type" value="Genomic_DNA"/>
</dbReference>
<comment type="caution">
    <text evidence="1">The sequence shown here is derived from an EMBL/GenBank/DDBJ whole genome shotgun (WGS) entry which is preliminary data.</text>
</comment>
<gene>
    <name evidence="1" type="ORF">JR316_0010977</name>
</gene>
<evidence type="ECO:0000313" key="2">
    <source>
        <dbReference type="Proteomes" id="UP000664032"/>
    </source>
</evidence>
<proteinExistence type="predicted"/>